<dbReference type="CDD" id="cd00054">
    <property type="entry name" value="EGF_CA"/>
    <property type="match status" value="1"/>
</dbReference>
<dbReference type="Pfam" id="PF07679">
    <property type="entry name" value="I-set"/>
    <property type="match status" value="1"/>
</dbReference>
<dbReference type="SMART" id="SM00409">
    <property type="entry name" value="IG"/>
    <property type="match status" value="1"/>
</dbReference>
<dbReference type="Gene3D" id="2.60.40.10">
    <property type="entry name" value="Immunoglobulins"/>
    <property type="match status" value="1"/>
</dbReference>
<dbReference type="SUPFAM" id="SSF57196">
    <property type="entry name" value="EGF/Laminin"/>
    <property type="match status" value="1"/>
</dbReference>
<evidence type="ECO:0000256" key="2">
    <source>
        <dbReference type="ARBA" id="ARBA00023319"/>
    </source>
</evidence>
<feature type="region of interest" description="Disordered" evidence="4">
    <location>
        <begin position="73"/>
        <end position="137"/>
    </location>
</feature>
<organism evidence="8 9">
    <name type="scientific">Ceratosolen solmsi marchali</name>
    <dbReference type="NCBI Taxonomy" id="326594"/>
    <lineage>
        <taxon>Eukaryota</taxon>
        <taxon>Metazoa</taxon>
        <taxon>Ecdysozoa</taxon>
        <taxon>Arthropoda</taxon>
        <taxon>Hexapoda</taxon>
        <taxon>Insecta</taxon>
        <taxon>Pterygota</taxon>
        <taxon>Neoptera</taxon>
        <taxon>Endopterygota</taxon>
        <taxon>Hymenoptera</taxon>
        <taxon>Apocrita</taxon>
        <taxon>Proctotrupomorpha</taxon>
        <taxon>Chalcidoidea</taxon>
        <taxon>Agaonidae</taxon>
        <taxon>Agaoninae</taxon>
        <taxon>Ceratosolen</taxon>
    </lineage>
</organism>
<keyword evidence="3" id="KW-0245">EGF-like domain</keyword>
<protein>
    <submittedName>
        <fullName evidence="9">Protein vein isoform X1</fullName>
    </submittedName>
</protein>
<feature type="disulfide bond" evidence="3">
    <location>
        <begin position="428"/>
        <end position="445"/>
    </location>
</feature>
<name>A0AAJ6YTS4_9HYME</name>
<dbReference type="InterPro" id="IPR003598">
    <property type="entry name" value="Ig_sub2"/>
</dbReference>
<dbReference type="InterPro" id="IPR013098">
    <property type="entry name" value="Ig_I-set"/>
</dbReference>
<feature type="domain" description="Ig-like" evidence="7">
    <location>
        <begin position="305"/>
        <end position="395"/>
    </location>
</feature>
<evidence type="ECO:0000313" key="9">
    <source>
        <dbReference type="RefSeq" id="XP_011504196.1"/>
    </source>
</evidence>
<dbReference type="InterPro" id="IPR013783">
    <property type="entry name" value="Ig-like_fold"/>
</dbReference>
<sequence length="487" mass="55520">MWLSLLVAGVLGGCLGVLALPESPSPPPPPAANTDWKRTSSPVPTSYLEEDYYYGKSMIFGLGPYEDKWTNRRRNARSPYQQEKGPVPVSRRYLNETVMERPRASRSLEYQQQQQQQRERARNRTRTDSPREQRRRCRNRNCRGRNWCPDMDVGNRAYMAPTVFEGKARSMSSLRKPGSNYAVTFEVKEVYKSQPGFLPLQKNDSVRLHFRDKTVPGKSTICGHDSYGNKELSNGHNIYQQQQQQQQQQRERDNLSAGIVRANIKRGKVYLVFVNRVGPRNFTILGEPVIRSKKNEQAVQAVIRPDYVREVTLSELRDSVARYRDRVKLVCRTRGSPPPRVRWLKDGVPLQPRRGLRIQHKRRRSKVVISSARPEDSGRYECVAESTSGHRASLAAQLLVAHDTRIPETTTAAWLRQEQPCPIAGDFCMNGGTCLFFETVGEPACRCAEGFTGLRCETKDVISTGSVYNRHRAPFSCKLGLSTSYYC</sequence>
<dbReference type="Proteomes" id="UP000695007">
    <property type="component" value="Unplaced"/>
</dbReference>
<dbReference type="Gene3D" id="2.10.25.10">
    <property type="entry name" value="Laminin"/>
    <property type="match status" value="1"/>
</dbReference>
<dbReference type="SMART" id="SM00408">
    <property type="entry name" value="IGc2"/>
    <property type="match status" value="1"/>
</dbReference>
<dbReference type="Pfam" id="PF00008">
    <property type="entry name" value="EGF"/>
    <property type="match status" value="1"/>
</dbReference>
<dbReference type="InterPro" id="IPR057777">
    <property type="entry name" value="Beta-barrel_vein"/>
</dbReference>
<dbReference type="FunFam" id="2.60.40.10:FF:000032">
    <property type="entry name" value="palladin isoform X1"/>
    <property type="match status" value="1"/>
</dbReference>
<dbReference type="InterPro" id="IPR000742">
    <property type="entry name" value="EGF"/>
</dbReference>
<dbReference type="PANTHER" id="PTHR10075">
    <property type="entry name" value="BASIGIN RELATED"/>
    <property type="match status" value="1"/>
</dbReference>
<keyword evidence="5" id="KW-0732">Signal</keyword>
<keyword evidence="8" id="KW-1185">Reference proteome</keyword>
<dbReference type="PROSITE" id="PS01186">
    <property type="entry name" value="EGF_2"/>
    <property type="match status" value="1"/>
</dbReference>
<feature type="disulfide bond" evidence="3">
    <location>
        <begin position="447"/>
        <end position="456"/>
    </location>
</feature>
<dbReference type="CDD" id="cd00096">
    <property type="entry name" value="Ig"/>
    <property type="match status" value="1"/>
</dbReference>
<feature type="domain" description="EGF-like" evidence="6">
    <location>
        <begin position="417"/>
        <end position="457"/>
    </location>
</feature>
<dbReference type="PROSITE" id="PS00022">
    <property type="entry name" value="EGF_1"/>
    <property type="match status" value="1"/>
</dbReference>
<dbReference type="GO" id="GO:0048468">
    <property type="term" value="P:cell development"/>
    <property type="evidence" value="ECO:0007669"/>
    <property type="project" value="UniProtKB-ARBA"/>
</dbReference>
<dbReference type="PANTHER" id="PTHR10075:SF14">
    <property type="entry name" value="CELL ADHESION MOLECULE DSCAM2-RELATED"/>
    <property type="match status" value="1"/>
</dbReference>
<feature type="compositionally biased region" description="Basic and acidic residues" evidence="4">
    <location>
        <begin position="117"/>
        <end position="132"/>
    </location>
</feature>
<evidence type="ECO:0000313" key="8">
    <source>
        <dbReference type="Proteomes" id="UP000695007"/>
    </source>
</evidence>
<evidence type="ECO:0000256" key="4">
    <source>
        <dbReference type="SAM" id="MobiDB-lite"/>
    </source>
</evidence>
<feature type="chain" id="PRO_5042597300" evidence="5">
    <location>
        <begin position="20"/>
        <end position="487"/>
    </location>
</feature>
<evidence type="ECO:0000256" key="3">
    <source>
        <dbReference type="PROSITE-ProRule" id="PRU00076"/>
    </source>
</evidence>
<dbReference type="InterPro" id="IPR036179">
    <property type="entry name" value="Ig-like_dom_sf"/>
</dbReference>
<reference evidence="9" key="1">
    <citation type="submission" date="2025-08" db="UniProtKB">
        <authorList>
            <consortium name="RefSeq"/>
        </authorList>
    </citation>
    <scope>IDENTIFICATION</scope>
</reference>
<dbReference type="GeneID" id="105367252"/>
<keyword evidence="1 3" id="KW-1015">Disulfide bond</keyword>
<dbReference type="PROSITE" id="PS50835">
    <property type="entry name" value="IG_LIKE"/>
    <property type="match status" value="1"/>
</dbReference>
<dbReference type="Pfam" id="PF24700">
    <property type="entry name" value="Vein_beta-barrel"/>
    <property type="match status" value="1"/>
</dbReference>
<comment type="caution">
    <text evidence="3">Lacks conserved residue(s) required for the propagation of feature annotation.</text>
</comment>
<evidence type="ECO:0000259" key="7">
    <source>
        <dbReference type="PROSITE" id="PS50835"/>
    </source>
</evidence>
<feature type="signal peptide" evidence="5">
    <location>
        <begin position="1"/>
        <end position="19"/>
    </location>
</feature>
<dbReference type="SMART" id="SM00181">
    <property type="entry name" value="EGF"/>
    <property type="match status" value="1"/>
</dbReference>
<gene>
    <name evidence="9" type="primary">LOC105367252</name>
</gene>
<dbReference type="InterPro" id="IPR003599">
    <property type="entry name" value="Ig_sub"/>
</dbReference>
<dbReference type="CTD" id="38657"/>
<dbReference type="PROSITE" id="PS50026">
    <property type="entry name" value="EGF_3"/>
    <property type="match status" value="1"/>
</dbReference>
<proteinExistence type="predicted"/>
<keyword evidence="2" id="KW-0393">Immunoglobulin domain</keyword>
<dbReference type="AlphaFoldDB" id="A0AAJ6YTS4"/>
<evidence type="ECO:0000256" key="1">
    <source>
        <dbReference type="ARBA" id="ARBA00023157"/>
    </source>
</evidence>
<dbReference type="KEGG" id="csol:105367252"/>
<dbReference type="RefSeq" id="XP_011504196.1">
    <property type="nucleotide sequence ID" value="XM_011505894.1"/>
</dbReference>
<dbReference type="SUPFAM" id="SSF48726">
    <property type="entry name" value="Immunoglobulin"/>
    <property type="match status" value="1"/>
</dbReference>
<accession>A0AAJ6YTS4</accession>
<evidence type="ECO:0000256" key="5">
    <source>
        <dbReference type="SAM" id="SignalP"/>
    </source>
</evidence>
<dbReference type="InterPro" id="IPR007110">
    <property type="entry name" value="Ig-like_dom"/>
</dbReference>
<evidence type="ECO:0000259" key="6">
    <source>
        <dbReference type="PROSITE" id="PS50026"/>
    </source>
</evidence>